<gene>
    <name evidence="1" type="ordered locus">Cyan7822_6178</name>
</gene>
<dbReference type="HOGENOM" id="CLU_2422004_0_0_3"/>
<sequence>MKQNLPEDVLEFMRDGLSDEEAISEGLIDPINLYQPKREREPDPVITRPEWGGLEQDEWEVTMATEDQIVYIDLDEVIELYQAEQAKKAKK</sequence>
<protein>
    <submittedName>
        <fullName evidence="1">Uncharacterized protein</fullName>
    </submittedName>
</protein>
<dbReference type="EMBL" id="CP002199">
    <property type="protein sequence ID" value="ADN18001.1"/>
    <property type="molecule type" value="Genomic_DNA"/>
</dbReference>
<dbReference type="KEGG" id="cyj:Cyan7822_6178"/>
<name>E0UM21_GLOV7</name>
<evidence type="ECO:0000313" key="1">
    <source>
        <dbReference type="EMBL" id="ADN18001.1"/>
    </source>
</evidence>
<dbReference type="RefSeq" id="WP_013334751.1">
    <property type="nucleotide sequence ID" value="NC_014533.1"/>
</dbReference>
<proteinExistence type="predicted"/>
<accession>E0UM21</accession>
<dbReference type="AlphaFoldDB" id="E0UM21"/>
<keyword evidence="1" id="KW-0614">Plasmid</keyword>
<keyword evidence="2" id="KW-1185">Reference proteome</keyword>
<geneLocation type="plasmid" evidence="1 2">
    <name>Cy782201</name>
</geneLocation>
<evidence type="ECO:0000313" key="2">
    <source>
        <dbReference type="Proteomes" id="UP000008206"/>
    </source>
</evidence>
<dbReference type="Proteomes" id="UP000008206">
    <property type="component" value="Plasmid Cy782201"/>
</dbReference>
<organism evidence="1 2">
    <name type="scientific">Gloeothece verrucosa (strain PCC 7822)</name>
    <name type="common">Cyanothece sp. (strain PCC 7822)</name>
    <dbReference type="NCBI Taxonomy" id="497965"/>
    <lineage>
        <taxon>Bacteria</taxon>
        <taxon>Bacillati</taxon>
        <taxon>Cyanobacteriota</taxon>
        <taxon>Cyanophyceae</taxon>
        <taxon>Oscillatoriophycideae</taxon>
        <taxon>Chroococcales</taxon>
        <taxon>Aphanothecaceae</taxon>
        <taxon>Gloeothece</taxon>
        <taxon>Gloeothece verrucosa</taxon>
    </lineage>
</organism>
<reference evidence="2" key="1">
    <citation type="journal article" date="2011" name="MBio">
        <title>Novel metabolic attributes of the genus Cyanothece, comprising a group of unicellular nitrogen-fixing Cyanobacteria.</title>
        <authorList>
            <person name="Bandyopadhyay A."/>
            <person name="Elvitigala T."/>
            <person name="Welsh E."/>
            <person name="Stockel J."/>
            <person name="Liberton M."/>
            <person name="Min H."/>
            <person name="Sherman L.A."/>
            <person name="Pakrasi H.B."/>
        </authorList>
    </citation>
    <scope>NUCLEOTIDE SEQUENCE [LARGE SCALE GENOMIC DNA]</scope>
    <source>
        <strain evidence="2">PCC 7822</strain>
        <plasmid evidence="2">Cy782201</plasmid>
    </source>
</reference>